<feature type="region of interest" description="Disordered" evidence="5">
    <location>
        <begin position="223"/>
        <end position="297"/>
    </location>
</feature>
<dbReference type="AlphaFoldDB" id="A0A8H2VFS1"/>
<evidence type="ECO:0000256" key="3">
    <source>
        <dbReference type="ARBA" id="ARBA00022989"/>
    </source>
</evidence>
<feature type="region of interest" description="Disordered" evidence="5">
    <location>
        <begin position="338"/>
        <end position="376"/>
    </location>
</feature>
<keyword evidence="2 6" id="KW-0812">Transmembrane</keyword>
<feature type="transmembrane region" description="Helical" evidence="6">
    <location>
        <begin position="482"/>
        <end position="506"/>
    </location>
</feature>
<dbReference type="EMBL" id="CAEFZW010000004">
    <property type="protein sequence ID" value="CAB4254631.1"/>
    <property type="molecule type" value="Genomic_DNA"/>
</dbReference>
<dbReference type="GO" id="GO:0016020">
    <property type="term" value="C:membrane"/>
    <property type="evidence" value="ECO:0007669"/>
    <property type="project" value="UniProtKB-SubCell"/>
</dbReference>
<sequence length="592" mass="65613">MDMNFTENVPKWVTYSAVNSILCILGAFCVPLISIISGRDSNSSHNTKLVNYGLSLSAGSMVTTALYKMLPVINHENRFIVFFGVLFGISLSLFLNYIVHSFASQSLIHCAHHEDDDGEHNEHHHHHHNDDIIVHSATPYGSINNNNKVKQHDNARSNSVQHSSRTIPSISSSTRPDNLNRRTSIIDLLNKANPLTKTNSGTDCTPLLKADKDTCIGQISQASSKKLDRTESNGTDQNKTSSTHGTKSTRSQVISSNIDNIQEETEDDRNNNYNNNNGNEGQTQEYLGLGNESYAPTDDESFYPGQCKMACMENTIGYDLENLSVYRKKYFSGNDKISIHDNSSTSSNTSSIHIPDNTNDIHSDHNSHRSSHSHLHHHHHIHDLEHDLAMSSSATAHSLASVPFHYHHVETPFSKLLSIGMQTCLVLTLHKFPEGFIIFYTNKSKSDSKTIGFSIFISLAIHNFVEGFAMTLPFYSIFENKWLSILITTVLGGGSQPLGALIGYMIFKNKDNNNPNGSDGEPNMDLLLSITSGFLLVIALQMFQTGIGFSDGHHHHEDDDSTEIRQTHSLGTTCLKWCCAGVLLILASSIFV</sequence>
<feature type="region of interest" description="Disordered" evidence="5">
    <location>
        <begin position="143"/>
        <end position="179"/>
    </location>
</feature>
<evidence type="ECO:0000256" key="4">
    <source>
        <dbReference type="ARBA" id="ARBA00023136"/>
    </source>
</evidence>
<name>A0A8H2VFS1_9SACH</name>
<accession>A0A8H2VFS1</accession>
<feature type="compositionally biased region" description="Low complexity" evidence="5">
    <location>
        <begin position="163"/>
        <end position="176"/>
    </location>
</feature>
<feature type="compositionally biased region" description="Low complexity" evidence="5">
    <location>
        <begin position="271"/>
        <end position="286"/>
    </location>
</feature>
<gene>
    <name evidence="7" type="ORF">KABA2_04S10648</name>
</gene>
<comment type="subcellular location">
    <subcellularLocation>
        <location evidence="1">Membrane</location>
        <topology evidence="1">Multi-pass membrane protein</topology>
    </subcellularLocation>
</comment>
<keyword evidence="8" id="KW-1185">Reference proteome</keyword>
<dbReference type="Proteomes" id="UP000644660">
    <property type="component" value="Unassembled WGS sequence"/>
</dbReference>
<keyword evidence="3 6" id="KW-1133">Transmembrane helix</keyword>
<feature type="transmembrane region" description="Helical" evidence="6">
    <location>
        <begin position="570"/>
        <end position="591"/>
    </location>
</feature>
<feature type="transmembrane region" description="Helical" evidence="6">
    <location>
        <begin position="451"/>
        <end position="475"/>
    </location>
</feature>
<evidence type="ECO:0000313" key="8">
    <source>
        <dbReference type="Proteomes" id="UP000644660"/>
    </source>
</evidence>
<feature type="transmembrane region" description="Helical" evidence="6">
    <location>
        <begin position="49"/>
        <end position="67"/>
    </location>
</feature>
<feature type="transmembrane region" description="Helical" evidence="6">
    <location>
        <begin position="12"/>
        <end position="37"/>
    </location>
</feature>
<feature type="compositionally biased region" description="Polar residues" evidence="5">
    <location>
        <begin position="232"/>
        <end position="260"/>
    </location>
</feature>
<dbReference type="PANTHER" id="PTHR11040:SF210">
    <property type="entry name" value="ZINC-REGULATED TRANSPORTER 3"/>
    <property type="match status" value="1"/>
</dbReference>
<organism evidence="7 8">
    <name type="scientific">Maudiozyma barnettii</name>
    <dbReference type="NCBI Taxonomy" id="61262"/>
    <lineage>
        <taxon>Eukaryota</taxon>
        <taxon>Fungi</taxon>
        <taxon>Dikarya</taxon>
        <taxon>Ascomycota</taxon>
        <taxon>Saccharomycotina</taxon>
        <taxon>Saccharomycetes</taxon>
        <taxon>Saccharomycetales</taxon>
        <taxon>Saccharomycetaceae</taxon>
        <taxon>Maudiozyma</taxon>
    </lineage>
</organism>
<evidence type="ECO:0000313" key="7">
    <source>
        <dbReference type="EMBL" id="CAB4254631.1"/>
    </source>
</evidence>
<evidence type="ECO:0000256" key="2">
    <source>
        <dbReference type="ARBA" id="ARBA00022692"/>
    </source>
</evidence>
<dbReference type="GO" id="GO:0005385">
    <property type="term" value="F:zinc ion transmembrane transporter activity"/>
    <property type="evidence" value="ECO:0007669"/>
    <property type="project" value="TreeGrafter"/>
</dbReference>
<proteinExistence type="predicted"/>
<evidence type="ECO:0000256" key="5">
    <source>
        <dbReference type="SAM" id="MobiDB-lite"/>
    </source>
</evidence>
<dbReference type="PANTHER" id="PTHR11040">
    <property type="entry name" value="ZINC/IRON TRANSPORTER"/>
    <property type="match status" value="1"/>
</dbReference>
<evidence type="ECO:0000256" key="6">
    <source>
        <dbReference type="SAM" id="Phobius"/>
    </source>
</evidence>
<protein>
    <submittedName>
        <fullName evidence="7">Similar to Saccharomyces cerevisiae YKL175W ZRT3 Vacuolar membrane zinc transporter, transports zinc from storage in the vacuole to the cytoplasm when needed</fullName>
    </submittedName>
</protein>
<dbReference type="Pfam" id="PF02535">
    <property type="entry name" value="Zip"/>
    <property type="match status" value="1"/>
</dbReference>
<keyword evidence="4 6" id="KW-0472">Membrane</keyword>
<feature type="transmembrane region" description="Helical" evidence="6">
    <location>
        <begin position="79"/>
        <end position="99"/>
    </location>
</feature>
<evidence type="ECO:0000256" key="1">
    <source>
        <dbReference type="ARBA" id="ARBA00004141"/>
    </source>
</evidence>
<comment type="caution">
    <text evidence="7">The sequence shown here is derived from an EMBL/GenBank/DDBJ whole genome shotgun (WGS) entry which is preliminary data.</text>
</comment>
<dbReference type="InterPro" id="IPR003689">
    <property type="entry name" value="ZIP"/>
</dbReference>
<dbReference type="OrthoDB" id="262547at2759"/>
<feature type="compositionally biased region" description="Low complexity" evidence="5">
    <location>
        <begin position="340"/>
        <end position="354"/>
    </location>
</feature>
<feature type="transmembrane region" description="Helical" evidence="6">
    <location>
        <begin position="526"/>
        <end position="549"/>
    </location>
</feature>
<dbReference type="RefSeq" id="XP_041406475.1">
    <property type="nucleotide sequence ID" value="XM_041550541.1"/>
</dbReference>
<reference evidence="7 8" key="1">
    <citation type="submission" date="2020-05" db="EMBL/GenBank/DDBJ databases">
        <authorList>
            <person name="Casaregola S."/>
            <person name="Devillers H."/>
            <person name="Grondin C."/>
        </authorList>
    </citation>
    <scope>NUCLEOTIDE SEQUENCE [LARGE SCALE GENOMIC DNA]</scope>
    <source>
        <strain evidence="7 8">CLIB 1767</strain>
    </source>
</reference>
<dbReference type="GeneID" id="64857631"/>